<name>A0A1W0X1S4_HYPEX</name>
<dbReference type="SUPFAM" id="SSF118310">
    <property type="entry name" value="AN1-like Zinc finger"/>
    <property type="match status" value="1"/>
</dbReference>
<evidence type="ECO:0008006" key="5">
    <source>
        <dbReference type="Google" id="ProtNLM"/>
    </source>
</evidence>
<dbReference type="Pfam" id="PF03184">
    <property type="entry name" value="DDE_1"/>
    <property type="match status" value="1"/>
</dbReference>
<organism evidence="3 4">
    <name type="scientific">Hypsibius exemplaris</name>
    <name type="common">Freshwater tardigrade</name>
    <dbReference type="NCBI Taxonomy" id="2072580"/>
    <lineage>
        <taxon>Eukaryota</taxon>
        <taxon>Metazoa</taxon>
        <taxon>Ecdysozoa</taxon>
        <taxon>Tardigrada</taxon>
        <taxon>Eutardigrada</taxon>
        <taxon>Parachela</taxon>
        <taxon>Hypsibioidea</taxon>
        <taxon>Hypsibiidae</taxon>
        <taxon>Hypsibius</taxon>
    </lineage>
</organism>
<evidence type="ECO:0000259" key="1">
    <source>
        <dbReference type="Pfam" id="PF03184"/>
    </source>
</evidence>
<proteinExistence type="predicted"/>
<dbReference type="OrthoDB" id="7548347at2759"/>
<comment type="caution">
    <text evidence="3">The sequence shown here is derived from an EMBL/GenBank/DDBJ whole genome shotgun (WGS) entry which is preliminary data.</text>
</comment>
<dbReference type="InterPro" id="IPR004875">
    <property type="entry name" value="DDE_SF_endonuclease_dom"/>
</dbReference>
<dbReference type="InterPro" id="IPR007350">
    <property type="entry name" value="Transposase_Tc5_C"/>
</dbReference>
<evidence type="ECO:0000313" key="3">
    <source>
        <dbReference type="EMBL" id="OQV21416.1"/>
    </source>
</evidence>
<dbReference type="AlphaFoldDB" id="A0A1W0X1S4"/>
<keyword evidence="4" id="KW-1185">Reference proteome</keyword>
<dbReference type="InterPro" id="IPR035896">
    <property type="entry name" value="AN1-like_Znf"/>
</dbReference>
<sequence length="240" mass="27830">MPIIDANGKLFSPLFIVMKEVTGDTFGPQVQRDLFTAPNTLVTASSSGKMKKEHLKVWLEEVFFPHVGDRTVLVIDSWSTYKNTALLDAATPEGRHVQIVTVPPKTTPLCQPLDVFGFRMWKTFVRKIWDWVVRDDIQCELHLRNAALKLQSLVHNQFSSPRFREMWKVGWTHPGYFENDEHVEFKTPSQFCFESDAAKENHRCSVAPCEKTHFLTCAWCKATLCFEHFFQYNHFCEVIN</sequence>
<accession>A0A1W0X1S4</accession>
<evidence type="ECO:0000313" key="4">
    <source>
        <dbReference type="Proteomes" id="UP000192578"/>
    </source>
</evidence>
<feature type="domain" description="Transposase Tc5 C-terminal" evidence="2">
    <location>
        <begin position="171"/>
        <end position="236"/>
    </location>
</feature>
<gene>
    <name evidence="3" type="ORF">BV898_04625</name>
</gene>
<evidence type="ECO:0000259" key="2">
    <source>
        <dbReference type="Pfam" id="PF04236"/>
    </source>
</evidence>
<protein>
    <recommendedName>
        <fullName evidence="5">DDE-1 domain-containing protein</fullName>
    </recommendedName>
</protein>
<dbReference type="Proteomes" id="UP000192578">
    <property type="component" value="Unassembled WGS sequence"/>
</dbReference>
<feature type="domain" description="DDE-1" evidence="1">
    <location>
        <begin position="41"/>
        <end position="129"/>
    </location>
</feature>
<dbReference type="Pfam" id="PF04236">
    <property type="entry name" value="Transp_Tc5_C"/>
    <property type="match status" value="1"/>
</dbReference>
<reference evidence="4" key="1">
    <citation type="submission" date="2017-01" db="EMBL/GenBank/DDBJ databases">
        <title>Comparative genomics of anhydrobiosis in the tardigrade Hypsibius dujardini.</title>
        <authorList>
            <person name="Yoshida Y."/>
            <person name="Koutsovoulos G."/>
            <person name="Laetsch D."/>
            <person name="Stevens L."/>
            <person name="Kumar S."/>
            <person name="Horikawa D."/>
            <person name="Ishino K."/>
            <person name="Komine S."/>
            <person name="Tomita M."/>
            <person name="Blaxter M."/>
            <person name="Arakawa K."/>
        </authorList>
    </citation>
    <scope>NUCLEOTIDE SEQUENCE [LARGE SCALE GENOMIC DNA]</scope>
    <source>
        <strain evidence="4">Z151</strain>
    </source>
</reference>
<dbReference type="GO" id="GO:0003676">
    <property type="term" value="F:nucleic acid binding"/>
    <property type="evidence" value="ECO:0007669"/>
    <property type="project" value="InterPro"/>
</dbReference>
<dbReference type="EMBL" id="MTYJ01000023">
    <property type="protein sequence ID" value="OQV21416.1"/>
    <property type="molecule type" value="Genomic_DNA"/>
</dbReference>